<gene>
    <name evidence="1" type="primary">LOC114327450</name>
</gene>
<dbReference type="InParanoid" id="A0A6P7F8M0"/>
<proteinExistence type="predicted"/>
<evidence type="ECO:0000313" key="1">
    <source>
        <dbReference type="RefSeq" id="XP_028131876.1"/>
    </source>
</evidence>
<reference evidence="1" key="1">
    <citation type="submission" date="2025-08" db="UniProtKB">
        <authorList>
            <consortium name="RefSeq"/>
        </authorList>
    </citation>
    <scope>IDENTIFICATION</scope>
    <source>
        <tissue evidence="1">Whole insect</tissue>
    </source>
</reference>
<dbReference type="AlphaFoldDB" id="A0A6P7F8M0"/>
<sequence>MRLATKRCILKLDIWFISRCIDNKVFPKFCKVKTPGNVPINLKNTFQLKILKKEICNHYSKINYINCKLKVIYDSLLDTIGFDNLSSFLNDVQDKLDNVTSIKFNRLKSKLNNLIRNKVILHNNNSNTTFSNFVFHPRLKNLSSVVFNKKEIDLLNLGLKYSIPKKVSVKDLQSLSIELDIIIQNLSVPLNQKTSIRNSCFNTINKFKNKYNSSSSSINLSNSQCIEEVGGDCQMSSLNSNVEYWVWFSFDELIVM</sequence>
<dbReference type="RefSeq" id="XP_028131876.1">
    <property type="nucleotide sequence ID" value="XM_028276075.1"/>
</dbReference>
<protein>
    <submittedName>
        <fullName evidence="1">Uncharacterized protein LOC114327450</fullName>
    </submittedName>
</protein>
<accession>A0A6P7F8M0</accession>
<name>A0A6P7F8M0_DIAVI</name>
<organism evidence="1">
    <name type="scientific">Diabrotica virgifera virgifera</name>
    <name type="common">western corn rootworm</name>
    <dbReference type="NCBI Taxonomy" id="50390"/>
    <lineage>
        <taxon>Eukaryota</taxon>
        <taxon>Metazoa</taxon>
        <taxon>Ecdysozoa</taxon>
        <taxon>Arthropoda</taxon>
        <taxon>Hexapoda</taxon>
        <taxon>Insecta</taxon>
        <taxon>Pterygota</taxon>
        <taxon>Neoptera</taxon>
        <taxon>Endopterygota</taxon>
        <taxon>Coleoptera</taxon>
        <taxon>Polyphaga</taxon>
        <taxon>Cucujiformia</taxon>
        <taxon>Chrysomeloidea</taxon>
        <taxon>Chrysomelidae</taxon>
        <taxon>Galerucinae</taxon>
        <taxon>Diabroticina</taxon>
        <taxon>Diabroticites</taxon>
        <taxon>Diabrotica</taxon>
    </lineage>
</organism>